<comment type="caution">
    <text evidence="1">The sequence shown here is derived from an EMBL/GenBank/DDBJ whole genome shotgun (WGS) entry which is preliminary data.</text>
</comment>
<dbReference type="AlphaFoldDB" id="A0A645D4X3"/>
<organism evidence="1">
    <name type="scientific">bioreactor metagenome</name>
    <dbReference type="NCBI Taxonomy" id="1076179"/>
    <lineage>
        <taxon>unclassified sequences</taxon>
        <taxon>metagenomes</taxon>
        <taxon>ecological metagenomes</taxon>
    </lineage>
</organism>
<evidence type="ECO:0000313" key="1">
    <source>
        <dbReference type="EMBL" id="MPM84374.1"/>
    </source>
</evidence>
<name>A0A645D4X3_9ZZZZ</name>
<protein>
    <submittedName>
        <fullName evidence="1">Uncharacterized protein</fullName>
    </submittedName>
</protein>
<reference evidence="1" key="1">
    <citation type="submission" date="2019-08" db="EMBL/GenBank/DDBJ databases">
        <authorList>
            <person name="Kucharzyk K."/>
            <person name="Murdoch R.W."/>
            <person name="Higgins S."/>
            <person name="Loffler F."/>
        </authorList>
    </citation>
    <scope>NUCLEOTIDE SEQUENCE</scope>
</reference>
<accession>A0A645D4X3</accession>
<sequence length="265" mass="29827">MILEENLDGDARIIRQEARHRLIQGKGIRVFSRPDRLKRWLESNGLTLEKRKHLITDAGQLVPGFQKMSHGVEFFVHSPFAEHIGNTLIDRNECSLILHATFFISGIETKFLLIGDSTHEVLTDIVNITKFHHNETRLKWDIFDIPHHCSYLALNDEKGKNKTVPVEEVKWLLEQGARRGILVSSSNSIPSNDENTQPPHRQAANCYKEYANIINGEFRATMEFPSKTSPEKMVITIDGAGATLKKAIASGINVITSQPSPRAGN</sequence>
<gene>
    <name evidence="1" type="ORF">SDC9_131445</name>
</gene>
<dbReference type="EMBL" id="VSSQ01032941">
    <property type="protein sequence ID" value="MPM84374.1"/>
    <property type="molecule type" value="Genomic_DNA"/>
</dbReference>
<proteinExistence type="predicted"/>